<protein>
    <recommendedName>
        <fullName evidence="4">Magnesium transport protein CorA</fullName>
    </recommendedName>
</protein>
<sequence length="432" mass="49372">MDPELLFRYGNDVYLKSLKYESTSATRLPVGAVGGFRLIFGPDSSIDRSSQPGSCKFPHEEDDMRTIEQRPKKVPFSRDDFELVVQKFRLPAATAWVILSPSSHFQQYTLLDGNPASKASLRAMDIALSISFDPRTNVTCALLLGCTAAQKDFIRDQLEAFAGLACHPLLLPVLLTGHQYTVLNTQARNLWNQLLDVETRSGQTSAPRIRFDTGDTSAAAGTFQSWDQSTKEAPKNPLHNYNDITIDILQVIQFSTTWESYTNALLLGIECMKKNLEELETDNNQLAHERTLKEITFHLRHWLDFVEHKSKIMLWDIQFIEKRAQAQMNAIYNYMTQRMATDSKRDSSSMKSIALLTMFFLPGTYMATFFAMPFFDLSSDGTIVRPQFWYYWATSVPLTIVVLFIYFGYLATVEHRRLHRNIRSKQTDIPPV</sequence>
<gene>
    <name evidence="2" type="ORF">IFM53868_10837</name>
</gene>
<evidence type="ECO:0000313" key="3">
    <source>
        <dbReference type="Proteomes" id="UP000465266"/>
    </source>
</evidence>
<dbReference type="Gene3D" id="1.20.58.340">
    <property type="entry name" value="Magnesium transport protein CorA, transmembrane region"/>
    <property type="match status" value="1"/>
</dbReference>
<evidence type="ECO:0008006" key="4">
    <source>
        <dbReference type="Google" id="ProtNLM"/>
    </source>
</evidence>
<keyword evidence="1" id="KW-0472">Membrane</keyword>
<feature type="transmembrane region" description="Helical" evidence="1">
    <location>
        <begin position="353"/>
        <end position="375"/>
    </location>
</feature>
<reference evidence="2 3" key="1">
    <citation type="submission" date="2020-01" db="EMBL/GenBank/DDBJ databases">
        <title>Draft genome sequence of Aspergillus udagawae IFM 53868.</title>
        <authorList>
            <person name="Takahashi H."/>
            <person name="Yaguchi T."/>
        </authorList>
    </citation>
    <scope>NUCLEOTIDE SEQUENCE [LARGE SCALE GENOMIC DNA]</scope>
    <source>
        <strain evidence="2 3">IFM 53868</strain>
    </source>
</reference>
<evidence type="ECO:0000313" key="2">
    <source>
        <dbReference type="EMBL" id="GFG00727.1"/>
    </source>
</evidence>
<keyword evidence="3" id="KW-1185">Reference proteome</keyword>
<keyword evidence="1" id="KW-1133">Transmembrane helix</keyword>
<keyword evidence="1" id="KW-0812">Transmembrane</keyword>
<evidence type="ECO:0000256" key="1">
    <source>
        <dbReference type="SAM" id="Phobius"/>
    </source>
</evidence>
<dbReference type="Proteomes" id="UP000465266">
    <property type="component" value="Unassembled WGS sequence"/>
</dbReference>
<dbReference type="EMBL" id="BLKG01000288">
    <property type="protein sequence ID" value="GFG00727.1"/>
    <property type="molecule type" value="Genomic_DNA"/>
</dbReference>
<organism evidence="2 3">
    <name type="scientific">Aspergillus udagawae</name>
    <dbReference type="NCBI Taxonomy" id="91492"/>
    <lineage>
        <taxon>Eukaryota</taxon>
        <taxon>Fungi</taxon>
        <taxon>Dikarya</taxon>
        <taxon>Ascomycota</taxon>
        <taxon>Pezizomycotina</taxon>
        <taxon>Eurotiomycetes</taxon>
        <taxon>Eurotiomycetidae</taxon>
        <taxon>Eurotiales</taxon>
        <taxon>Aspergillaceae</taxon>
        <taxon>Aspergillus</taxon>
        <taxon>Aspergillus subgen. Fumigati</taxon>
    </lineage>
</organism>
<accession>A0ABQ1BF58</accession>
<name>A0ABQ1BF58_9EURO</name>
<comment type="caution">
    <text evidence="2">The sequence shown here is derived from an EMBL/GenBank/DDBJ whole genome shotgun (WGS) entry which is preliminary data.</text>
</comment>
<proteinExistence type="predicted"/>
<feature type="transmembrane region" description="Helical" evidence="1">
    <location>
        <begin position="390"/>
        <end position="413"/>
    </location>
</feature>